<name>A0A0E9WHA8_ANGAN</name>
<organism evidence="1">
    <name type="scientific">Anguilla anguilla</name>
    <name type="common">European freshwater eel</name>
    <name type="synonym">Muraena anguilla</name>
    <dbReference type="NCBI Taxonomy" id="7936"/>
    <lineage>
        <taxon>Eukaryota</taxon>
        <taxon>Metazoa</taxon>
        <taxon>Chordata</taxon>
        <taxon>Craniata</taxon>
        <taxon>Vertebrata</taxon>
        <taxon>Euteleostomi</taxon>
        <taxon>Actinopterygii</taxon>
        <taxon>Neopterygii</taxon>
        <taxon>Teleostei</taxon>
        <taxon>Anguilliformes</taxon>
        <taxon>Anguillidae</taxon>
        <taxon>Anguilla</taxon>
    </lineage>
</organism>
<evidence type="ECO:0000313" key="1">
    <source>
        <dbReference type="EMBL" id="JAH89727.1"/>
    </source>
</evidence>
<reference evidence="1" key="2">
    <citation type="journal article" date="2015" name="Fish Shellfish Immunol.">
        <title>Early steps in the European eel (Anguilla anguilla)-Vibrio vulnificus interaction in the gills: Role of the RtxA13 toxin.</title>
        <authorList>
            <person name="Callol A."/>
            <person name="Pajuelo D."/>
            <person name="Ebbesson L."/>
            <person name="Teles M."/>
            <person name="MacKenzie S."/>
            <person name="Amaro C."/>
        </authorList>
    </citation>
    <scope>NUCLEOTIDE SEQUENCE</scope>
</reference>
<dbReference type="AlphaFoldDB" id="A0A0E9WHA8"/>
<reference evidence="1" key="1">
    <citation type="submission" date="2014-11" db="EMBL/GenBank/DDBJ databases">
        <authorList>
            <person name="Amaro Gonzalez C."/>
        </authorList>
    </citation>
    <scope>NUCLEOTIDE SEQUENCE</scope>
</reference>
<accession>A0A0E9WHA8</accession>
<proteinExistence type="predicted"/>
<protein>
    <submittedName>
        <fullName evidence="1">Uncharacterized protein</fullName>
    </submittedName>
</protein>
<sequence length="43" mass="4965">MRGRGRENSSCHPTLLESSYCCMFSPGLWAETEMHFLDINGNW</sequence>
<dbReference type="EMBL" id="GBXM01018850">
    <property type="protein sequence ID" value="JAH89727.1"/>
    <property type="molecule type" value="Transcribed_RNA"/>
</dbReference>